<dbReference type="EMBL" id="FODY01000011">
    <property type="protein sequence ID" value="SEP13974.1"/>
    <property type="molecule type" value="Genomic_DNA"/>
</dbReference>
<comment type="similarity">
    <text evidence="1">Belongs to the LytR/CpsA/Psr (LCP) family.</text>
</comment>
<keyword evidence="3" id="KW-0812">Transmembrane</keyword>
<dbReference type="STRING" id="112903.SAMN04490178_11155"/>
<dbReference type="Proteomes" id="UP000198847">
    <property type="component" value="Unassembled WGS sequence"/>
</dbReference>
<dbReference type="OrthoDB" id="9782542at2"/>
<gene>
    <name evidence="6" type="ORF">SAMN04490178_11155</name>
</gene>
<evidence type="ECO:0000256" key="1">
    <source>
        <dbReference type="ARBA" id="ARBA00006068"/>
    </source>
</evidence>
<feature type="compositionally biased region" description="Basic and acidic residues" evidence="2">
    <location>
        <begin position="320"/>
        <end position="332"/>
    </location>
</feature>
<evidence type="ECO:0000256" key="2">
    <source>
        <dbReference type="SAM" id="MobiDB-lite"/>
    </source>
</evidence>
<dbReference type="Gene3D" id="3.30.70.2390">
    <property type="match status" value="1"/>
</dbReference>
<feature type="compositionally biased region" description="Basic and acidic residues" evidence="2">
    <location>
        <begin position="340"/>
        <end position="374"/>
    </location>
</feature>
<dbReference type="RefSeq" id="WP_091746817.1">
    <property type="nucleotide sequence ID" value="NZ_FODY01000011.1"/>
</dbReference>
<evidence type="ECO:0000259" key="4">
    <source>
        <dbReference type="Pfam" id="PF03816"/>
    </source>
</evidence>
<keyword evidence="3" id="KW-0472">Membrane</keyword>
<reference evidence="6 7" key="1">
    <citation type="submission" date="2016-10" db="EMBL/GenBank/DDBJ databases">
        <authorList>
            <person name="de Groot N.N."/>
        </authorList>
    </citation>
    <scope>NUCLEOTIDE SEQUENCE [LARGE SCALE GENOMIC DNA]</scope>
    <source>
        <strain evidence="6 7">DSM 13305</strain>
    </source>
</reference>
<feature type="domain" description="Cell envelope-related transcriptional attenuator" evidence="4">
    <location>
        <begin position="79"/>
        <end position="227"/>
    </location>
</feature>
<evidence type="ECO:0000256" key="3">
    <source>
        <dbReference type="SAM" id="Phobius"/>
    </source>
</evidence>
<feature type="transmembrane region" description="Helical" evidence="3">
    <location>
        <begin position="20"/>
        <end position="40"/>
    </location>
</feature>
<sequence>MARLEERLSQQRGKKKHSVWLFLAAVFSMVVVAMATYYWFVSGGDFEKATKRAGSTLIGTGKVNILVLGVDERSDDVGRSDTMFVITVDKDTKSVSMLSVPRDTRVKIPGHGWDKINHAYAEGGHELSIKAVEGLLDMPIDYYALINFSGFKKIIDAVGGIDVNVEKRMYYEDPYDGDGFVINLKPGLQHMDGKTAIQYVRYRDEEGDIGRVARQQKFVKALMDEVASPAVIPKLPSLIKELSSAVKTDMSASEMLNLAKILNDASKQGLHADMVPGKPAYIDDISYWIPDLVALRQHMANIMDLKTDLKYQANAKQEASEYERSIPKEMKVLDPPPVKTADKTDDKESDKDKATAKADKDKDKDKTGGTKQTDKAMLPPPARLSVEVLNASGVAGAGDKMAALLRNQGLQVTSVSSITNTYKTTTVIANTANSAVINRLSGLPFDYSLQVSRDDSKDTQATVIIGKDFAGK</sequence>
<dbReference type="InterPro" id="IPR027381">
    <property type="entry name" value="LytR/CpsA/Psr_C"/>
</dbReference>
<dbReference type="InterPro" id="IPR050922">
    <property type="entry name" value="LytR/CpsA/Psr_CW_biosynth"/>
</dbReference>
<protein>
    <submittedName>
        <fullName evidence="6">Cell envelope-related function transcriptional attenuator common domain-containing protein</fullName>
    </submittedName>
</protein>
<name>A0A1H8VFC4_9FIRM</name>
<keyword evidence="7" id="KW-1185">Reference proteome</keyword>
<keyword evidence="3" id="KW-1133">Transmembrane helix</keyword>
<evidence type="ECO:0000313" key="7">
    <source>
        <dbReference type="Proteomes" id="UP000198847"/>
    </source>
</evidence>
<evidence type="ECO:0000313" key="6">
    <source>
        <dbReference type="EMBL" id="SEP13974.1"/>
    </source>
</evidence>
<dbReference type="Pfam" id="PF03816">
    <property type="entry name" value="LytR_cpsA_psr"/>
    <property type="match status" value="1"/>
</dbReference>
<dbReference type="AlphaFoldDB" id="A0A1H8VFC4"/>
<dbReference type="NCBIfam" id="TIGR00350">
    <property type="entry name" value="lytR_cpsA_psr"/>
    <property type="match status" value="1"/>
</dbReference>
<feature type="domain" description="LytR/CpsA/Psr regulator C-terminal" evidence="5">
    <location>
        <begin position="384"/>
        <end position="469"/>
    </location>
</feature>
<accession>A0A1H8VFC4</accession>
<dbReference type="Gene3D" id="3.40.630.190">
    <property type="entry name" value="LCP protein"/>
    <property type="match status" value="1"/>
</dbReference>
<organism evidence="6 7">
    <name type="scientific">Propionispora vibrioides</name>
    <dbReference type="NCBI Taxonomy" id="112903"/>
    <lineage>
        <taxon>Bacteria</taxon>
        <taxon>Bacillati</taxon>
        <taxon>Bacillota</taxon>
        <taxon>Negativicutes</taxon>
        <taxon>Selenomonadales</taxon>
        <taxon>Sporomusaceae</taxon>
        <taxon>Propionispora</taxon>
    </lineage>
</organism>
<evidence type="ECO:0000259" key="5">
    <source>
        <dbReference type="Pfam" id="PF13399"/>
    </source>
</evidence>
<proteinExistence type="inferred from homology"/>
<dbReference type="PANTHER" id="PTHR33392:SF6">
    <property type="entry name" value="POLYISOPRENYL-TEICHOIC ACID--PEPTIDOGLYCAN TEICHOIC ACID TRANSFERASE TAGU"/>
    <property type="match status" value="1"/>
</dbReference>
<feature type="region of interest" description="Disordered" evidence="2">
    <location>
        <begin position="320"/>
        <end position="380"/>
    </location>
</feature>
<dbReference type="PANTHER" id="PTHR33392">
    <property type="entry name" value="POLYISOPRENYL-TEICHOIC ACID--PEPTIDOGLYCAN TEICHOIC ACID TRANSFERASE TAGU"/>
    <property type="match status" value="1"/>
</dbReference>
<dbReference type="Pfam" id="PF13399">
    <property type="entry name" value="LytR_C"/>
    <property type="match status" value="1"/>
</dbReference>
<dbReference type="InterPro" id="IPR004474">
    <property type="entry name" value="LytR_CpsA_psr"/>
</dbReference>